<feature type="domain" description="BRCT" evidence="1">
    <location>
        <begin position="152"/>
        <end position="224"/>
    </location>
</feature>
<dbReference type="Proteomes" id="UP000834503">
    <property type="component" value="Unassembled WGS sequence"/>
</dbReference>
<accession>A0A9N8CVP0</accession>
<evidence type="ECO:0000313" key="4">
    <source>
        <dbReference type="Proteomes" id="UP000834503"/>
    </source>
</evidence>
<sequence length="243" mass="26721">MQLTETARSLDIDGLREGTAEKIVKNGGYETFNDMFSAIAQWPRKWWLDLIGENGGKIYDDFHSKMSSVPLSVWLGSMPHFGRGVGRRKMKALCEGLDIKTLDDFNAITEEQIVSVDKFSYKTAAKVLAGMAEHAELFNKIQSIIGFKQQVTSGDRFTGEKIVITGFRDAALEKLIEAEGGEVQSSVSSKTTMVIAASTSGSSGKLKKVHDLNNSGKANIKLIDLATFRKQYLEQPASTGLEF</sequence>
<evidence type="ECO:0000313" key="5">
    <source>
        <dbReference type="Proteomes" id="UP000837205"/>
    </source>
</evidence>
<dbReference type="Gene3D" id="1.10.150.20">
    <property type="entry name" value="5' to 3' exonuclease, C-terminal subdomain"/>
    <property type="match status" value="1"/>
</dbReference>
<dbReference type="AlphaFoldDB" id="A0A9N8CVP0"/>
<protein>
    <submittedName>
        <fullName evidence="2">NAD-dependent DNA ligase LigA</fullName>
    </submittedName>
</protein>
<keyword evidence="5" id="KW-1185">Reference proteome</keyword>
<dbReference type="Gene3D" id="3.40.50.10190">
    <property type="entry name" value="BRCT domain"/>
    <property type="match status" value="1"/>
</dbReference>
<comment type="caution">
    <text evidence="2">The sequence shown here is derived from an EMBL/GenBank/DDBJ whole genome shotgun (WGS) entry which is preliminary data.</text>
</comment>
<name>A0A9N8CVP0_9ENTR</name>
<reference evidence="2" key="1">
    <citation type="submission" date="2020-05" db="EMBL/GenBank/DDBJ databases">
        <authorList>
            <person name="Delgado-Blas J."/>
        </authorList>
    </citation>
    <scope>NUCLEOTIDE SEQUENCE</scope>
    <source>
        <strain evidence="2">BB1459</strain>
        <strain evidence="3">BB1480</strain>
    </source>
</reference>
<dbReference type="SUPFAM" id="SSF52113">
    <property type="entry name" value="BRCT domain"/>
    <property type="match status" value="1"/>
</dbReference>
<proteinExistence type="predicted"/>
<evidence type="ECO:0000313" key="2">
    <source>
        <dbReference type="EMBL" id="CAB5613438.1"/>
    </source>
</evidence>
<dbReference type="EMBL" id="CAIIUA010000002">
    <property type="protein sequence ID" value="CAC9252526.1"/>
    <property type="molecule type" value="Genomic_DNA"/>
</dbReference>
<dbReference type="InterPro" id="IPR001357">
    <property type="entry name" value="BRCT_dom"/>
</dbReference>
<evidence type="ECO:0000313" key="3">
    <source>
        <dbReference type="EMBL" id="CAC9252526.1"/>
    </source>
</evidence>
<dbReference type="EMBL" id="CAHPQX010000100">
    <property type="protein sequence ID" value="CAB5613438.1"/>
    <property type="molecule type" value="Genomic_DNA"/>
</dbReference>
<organism evidence="2 4">
    <name type="scientific">Citrobacter werkmanii</name>
    <dbReference type="NCBI Taxonomy" id="67827"/>
    <lineage>
        <taxon>Bacteria</taxon>
        <taxon>Pseudomonadati</taxon>
        <taxon>Pseudomonadota</taxon>
        <taxon>Gammaproteobacteria</taxon>
        <taxon>Enterobacterales</taxon>
        <taxon>Enterobacteriaceae</taxon>
        <taxon>Citrobacter</taxon>
        <taxon>Citrobacter freundii complex</taxon>
    </lineage>
</organism>
<gene>
    <name evidence="2" type="ORF">GHA_05882</name>
    <name evidence="3" type="ORF">TML_05251</name>
</gene>
<dbReference type="Pfam" id="PF00533">
    <property type="entry name" value="BRCT"/>
    <property type="match status" value="1"/>
</dbReference>
<dbReference type="Proteomes" id="UP000837205">
    <property type="component" value="Unassembled WGS sequence"/>
</dbReference>
<dbReference type="InterPro" id="IPR036420">
    <property type="entry name" value="BRCT_dom_sf"/>
</dbReference>
<keyword evidence="2" id="KW-0436">Ligase</keyword>
<dbReference type="RefSeq" id="WP_227797175.1">
    <property type="nucleotide sequence ID" value="NZ_CAHPQT010000143.1"/>
</dbReference>
<dbReference type="PROSITE" id="PS50172">
    <property type="entry name" value="BRCT"/>
    <property type="match status" value="1"/>
</dbReference>
<evidence type="ECO:0000259" key="1">
    <source>
        <dbReference type="PROSITE" id="PS50172"/>
    </source>
</evidence>
<dbReference type="GO" id="GO:0016874">
    <property type="term" value="F:ligase activity"/>
    <property type="evidence" value="ECO:0007669"/>
    <property type="project" value="UniProtKB-KW"/>
</dbReference>